<evidence type="ECO:0000313" key="1">
    <source>
        <dbReference type="EMBL" id="RAJ87273.1"/>
    </source>
</evidence>
<keyword evidence="2" id="KW-1185">Reference proteome</keyword>
<dbReference type="EMBL" id="QLMA01000001">
    <property type="protein sequence ID" value="RAJ87273.1"/>
    <property type="molecule type" value="Genomic_DNA"/>
</dbReference>
<comment type="caution">
    <text evidence="1">The sequence shown here is derived from an EMBL/GenBank/DDBJ whole genome shotgun (WGS) entry which is preliminary data.</text>
</comment>
<dbReference type="InterPro" id="IPR017853">
    <property type="entry name" value="GH"/>
</dbReference>
<sequence>MNLGLKTISKQIQNKIAVRLFILGTILLAVVQSAQCQMKDPQDWAGYEEVLGVKNGLRSYDYDVNLIESSAPANVFWPGDAIRLQFQLLNNTNQAIDMDAKAYVIRYGTKGIPNDIWLPQMVKMNYEKVIPVKLHITPNGYTNTSVTIDDIKEYGGYAVVFDLGKNGRRLGTSFVYSMRPSPVKMQYPKQSLDYLGVDFLQRMGVQAIRYGIPYIATTNPGYQAHMQELKRLMKNFQDNNITVMLMFGEGQTAQSMPLGISRPHLDSSGKMLRTKQDLAWMPDMDEDFKKYVKELCMQFGWPKGPITSVCLWNEPWESSSISGWQADMIRYREIYTKMAEAVLEARKADRDVLVGGGDSNSNAMDKFFSDGTLKMLPIFDFLSIHYQGMESPVLYPEFNNRKDYKGRVKIWDTESWVGNTDDRIGLVVAANRSAGYDRSMGVYGGYMYSGDPHRSVQSLSVRTKNGAETIPKLHNTWSTAAAMGAVQGFIGERDFNRLLFTNGLPWVMIFDGYNKNKEDGSIVVTGDLGEAFGATHILFRNVRSLTEAKKRATLYQRLSTTTEKDTRKKIEDELSQYYPITDGKMVVKADPAFLLYDFYGNSIAPQNGVFTIPLNYQGYFLRVNGSSGAFDKLVAAVEHARIEGYEPLELIAKDFTAPIASRPAIQLQATNVLNRPVTGKLVATVGDLQVTYPQTVTFKPHETKTLEIQVKNGIANKENNYPLYVHFDAGKDGFATHYEEMHVNYIAKRTIQVDGDLSDWANSIPQTIKGSSRASISVTEAAWHPYESFDTVSDGLANTYVAYDDQYFYFAAKVADRTPNKGAPRFETRNDDQYFYPDTSYMQSQYAMESTLIRQQATTTDKAALQLPSGGRVMNYFENTATTRSIGMDLDLPLDKYTRTSLYFPGINQRNVAITVCDRESGKELMTTNIENCWNGAYLNLDLSGKLQIRCSAISWDSWRNTTKLAGIFFDPSDKVMSANNKSAAASLVTKDFDTQGNWMGVYGQVGYYIPGAQNKLAANIQCVPVAQNDLVPLVWPSGVRKFSYRKTGTLPDGMTGEKFDNILIAFNALPIGEDGMEAFPKGTMPRFTGYKCTDYEYALNTVANEYGGGFEIWRLLVPGMPRKHFFARQPKSPFDGPVNNGKLVTVRKGNTLFTECAIPWSEIPDVKRLIDRGEKIKFSVRVNDDMAGAACMELARDRSVSKINARAFHPDWKEHWANEVEFGVEK</sequence>
<dbReference type="Proteomes" id="UP000249819">
    <property type="component" value="Unassembled WGS sequence"/>
</dbReference>
<gene>
    <name evidence="1" type="ORF">CLV59_10122</name>
</gene>
<dbReference type="Gene3D" id="2.60.40.1190">
    <property type="match status" value="1"/>
</dbReference>
<dbReference type="SUPFAM" id="SSF49344">
    <property type="entry name" value="CBD9-like"/>
    <property type="match status" value="1"/>
</dbReference>
<accession>A0A327W9N3</accession>
<dbReference type="Gene3D" id="3.20.20.80">
    <property type="entry name" value="Glycosidases"/>
    <property type="match status" value="1"/>
</dbReference>
<dbReference type="SUPFAM" id="SSF51445">
    <property type="entry name" value="(Trans)glycosidases"/>
    <property type="match status" value="1"/>
</dbReference>
<protein>
    <submittedName>
        <fullName evidence="1">Uncharacterized protein</fullName>
    </submittedName>
</protein>
<organism evidence="1 2">
    <name type="scientific">Chitinophaga dinghuensis</name>
    <dbReference type="NCBI Taxonomy" id="1539050"/>
    <lineage>
        <taxon>Bacteria</taxon>
        <taxon>Pseudomonadati</taxon>
        <taxon>Bacteroidota</taxon>
        <taxon>Chitinophagia</taxon>
        <taxon>Chitinophagales</taxon>
        <taxon>Chitinophagaceae</taxon>
        <taxon>Chitinophaga</taxon>
    </lineage>
</organism>
<dbReference type="AlphaFoldDB" id="A0A327W9N3"/>
<name>A0A327W9N3_9BACT</name>
<proteinExistence type="predicted"/>
<reference evidence="1 2" key="1">
    <citation type="submission" date="2018-06" db="EMBL/GenBank/DDBJ databases">
        <title>Genomic Encyclopedia of Archaeal and Bacterial Type Strains, Phase II (KMG-II): from individual species to whole genera.</title>
        <authorList>
            <person name="Goeker M."/>
        </authorList>
    </citation>
    <scope>NUCLEOTIDE SEQUENCE [LARGE SCALE GENOMIC DNA]</scope>
    <source>
        <strain evidence="1 2">DSM 29821</strain>
    </source>
</reference>
<evidence type="ECO:0000313" key="2">
    <source>
        <dbReference type="Proteomes" id="UP000249819"/>
    </source>
</evidence>